<sequence length="109" mass="12396">MGRITAVQHLEPKQINQRITHMYNISFSSLSMEALSSLIIDAFTSLKVKLFLITQIISYFKSYSFSIAQNLIKILSPSSKQAKEAEIMRTTKKVIVDELALLDPDLYKV</sequence>
<protein>
    <submittedName>
        <fullName evidence="1">Uncharacterized protein</fullName>
    </submittedName>
</protein>
<proteinExistence type="predicted"/>
<dbReference type="EMBL" id="RDQH01000337">
    <property type="protein sequence ID" value="RXH84792.1"/>
    <property type="molecule type" value="Genomic_DNA"/>
</dbReference>
<evidence type="ECO:0000313" key="1">
    <source>
        <dbReference type="EMBL" id="RXH84792.1"/>
    </source>
</evidence>
<dbReference type="Proteomes" id="UP000290289">
    <property type="component" value="Chromosome 11"/>
</dbReference>
<reference evidence="1 2" key="1">
    <citation type="submission" date="2018-10" db="EMBL/GenBank/DDBJ databases">
        <title>A high-quality apple genome assembly.</title>
        <authorList>
            <person name="Hu J."/>
        </authorList>
    </citation>
    <scope>NUCLEOTIDE SEQUENCE [LARGE SCALE GENOMIC DNA]</scope>
    <source>
        <strain evidence="2">cv. HFTH1</strain>
        <tissue evidence="1">Young leaf</tissue>
    </source>
</reference>
<evidence type="ECO:0000313" key="2">
    <source>
        <dbReference type="Proteomes" id="UP000290289"/>
    </source>
</evidence>
<name>A0A498ISA5_MALDO</name>
<organism evidence="1 2">
    <name type="scientific">Malus domestica</name>
    <name type="common">Apple</name>
    <name type="synonym">Pyrus malus</name>
    <dbReference type="NCBI Taxonomy" id="3750"/>
    <lineage>
        <taxon>Eukaryota</taxon>
        <taxon>Viridiplantae</taxon>
        <taxon>Streptophyta</taxon>
        <taxon>Embryophyta</taxon>
        <taxon>Tracheophyta</taxon>
        <taxon>Spermatophyta</taxon>
        <taxon>Magnoliopsida</taxon>
        <taxon>eudicotyledons</taxon>
        <taxon>Gunneridae</taxon>
        <taxon>Pentapetalae</taxon>
        <taxon>rosids</taxon>
        <taxon>fabids</taxon>
        <taxon>Rosales</taxon>
        <taxon>Rosaceae</taxon>
        <taxon>Amygdaloideae</taxon>
        <taxon>Maleae</taxon>
        <taxon>Malus</taxon>
    </lineage>
</organism>
<dbReference type="AlphaFoldDB" id="A0A498ISA5"/>
<accession>A0A498ISA5</accession>
<keyword evidence="2" id="KW-1185">Reference proteome</keyword>
<comment type="caution">
    <text evidence="1">The sequence shown here is derived from an EMBL/GenBank/DDBJ whole genome shotgun (WGS) entry which is preliminary data.</text>
</comment>
<gene>
    <name evidence="1" type="ORF">DVH24_040140</name>
</gene>